<dbReference type="GO" id="GO:0045087">
    <property type="term" value="P:innate immune response"/>
    <property type="evidence" value="ECO:0007669"/>
    <property type="project" value="UniProtKB-KW"/>
</dbReference>
<evidence type="ECO:0000256" key="6">
    <source>
        <dbReference type="ARBA" id="ARBA00022859"/>
    </source>
</evidence>
<accession>A0AB39ZNQ7</accession>
<comment type="subcellular location">
    <subcellularLocation>
        <location evidence="1">Secreted</location>
    </subcellularLocation>
</comment>
<evidence type="ECO:0000256" key="1">
    <source>
        <dbReference type="ARBA" id="ARBA00004613"/>
    </source>
</evidence>
<evidence type="ECO:0000313" key="9">
    <source>
        <dbReference type="RefSeq" id="XP_016939901.3"/>
    </source>
</evidence>
<comment type="similarity">
    <text evidence="2">Belongs to the Turandot family.</text>
</comment>
<dbReference type="RefSeq" id="XP_016939901.3">
    <property type="nucleotide sequence ID" value="XM_017084412.4"/>
</dbReference>
<name>A0AB39ZNQ7_DROSZ</name>
<dbReference type="GO" id="GO:0034605">
    <property type="term" value="P:cellular response to heat"/>
    <property type="evidence" value="ECO:0007669"/>
    <property type="project" value="UniProtKB-ARBA"/>
</dbReference>
<dbReference type="CTD" id="117460"/>
<sequence>MVLYFSSLLAAILSVVCSVSADIDCPNYDAQRNHILEIYHNPIVNDLTKERNIPDLISFYLRNPNAVSLSDSEKQQFDRFIHNYREFRTVLIDGVPPQGGTIGSMFGNFLGRVGSRYILSLFNQKQEGQAIHGTNSTVSP</sequence>
<dbReference type="AlphaFoldDB" id="A0AB39ZNQ7"/>
<evidence type="ECO:0000256" key="5">
    <source>
        <dbReference type="ARBA" id="ARBA00022729"/>
    </source>
</evidence>
<reference evidence="9" key="1">
    <citation type="submission" date="2025-08" db="UniProtKB">
        <authorList>
            <consortium name="RefSeq"/>
        </authorList>
    </citation>
    <scope>IDENTIFICATION</scope>
</reference>
<protein>
    <submittedName>
        <fullName evidence="9">Protein Turandot X</fullName>
    </submittedName>
</protein>
<keyword evidence="8" id="KW-1185">Reference proteome</keyword>
<organism evidence="8 9">
    <name type="scientific">Drosophila suzukii</name>
    <name type="common">Spotted-wing drosophila fruit fly</name>
    <dbReference type="NCBI Taxonomy" id="28584"/>
    <lineage>
        <taxon>Eukaryota</taxon>
        <taxon>Metazoa</taxon>
        <taxon>Ecdysozoa</taxon>
        <taxon>Arthropoda</taxon>
        <taxon>Hexapoda</taxon>
        <taxon>Insecta</taxon>
        <taxon>Pterygota</taxon>
        <taxon>Neoptera</taxon>
        <taxon>Endopterygota</taxon>
        <taxon>Diptera</taxon>
        <taxon>Brachycera</taxon>
        <taxon>Muscomorpha</taxon>
        <taxon>Ephydroidea</taxon>
        <taxon>Drosophilidae</taxon>
        <taxon>Drosophila</taxon>
        <taxon>Sophophora</taxon>
    </lineage>
</organism>
<feature type="signal peptide" evidence="7">
    <location>
        <begin position="1"/>
        <end position="21"/>
    </location>
</feature>
<evidence type="ECO:0000256" key="2">
    <source>
        <dbReference type="ARBA" id="ARBA00010249"/>
    </source>
</evidence>
<evidence type="ECO:0000256" key="7">
    <source>
        <dbReference type="SAM" id="SignalP"/>
    </source>
</evidence>
<gene>
    <name evidence="9" type="primary">TotX</name>
</gene>
<dbReference type="GO" id="GO:0005615">
    <property type="term" value="C:extracellular space"/>
    <property type="evidence" value="ECO:0007669"/>
    <property type="project" value="UniProtKB-ARBA"/>
</dbReference>
<evidence type="ECO:0000256" key="4">
    <source>
        <dbReference type="ARBA" id="ARBA00022588"/>
    </source>
</evidence>
<evidence type="ECO:0000256" key="3">
    <source>
        <dbReference type="ARBA" id="ARBA00022525"/>
    </source>
</evidence>
<dbReference type="Proteomes" id="UP001652628">
    <property type="component" value="Chromosome 3"/>
</dbReference>
<dbReference type="InterPro" id="IPR010825">
    <property type="entry name" value="Turandot"/>
</dbReference>
<keyword evidence="4" id="KW-0399">Innate immunity</keyword>
<evidence type="ECO:0000313" key="8">
    <source>
        <dbReference type="Proteomes" id="UP001652628"/>
    </source>
</evidence>
<feature type="chain" id="PRO_5044246913" evidence="7">
    <location>
        <begin position="22"/>
        <end position="140"/>
    </location>
</feature>
<dbReference type="Pfam" id="PF07240">
    <property type="entry name" value="Turandot"/>
    <property type="match status" value="1"/>
</dbReference>
<dbReference type="GeneID" id="108017390"/>
<proteinExistence type="inferred from homology"/>
<keyword evidence="3" id="KW-0964">Secreted</keyword>
<keyword evidence="5 7" id="KW-0732">Signal</keyword>
<keyword evidence="6" id="KW-0391">Immunity</keyword>
<dbReference type="GO" id="GO:0009617">
    <property type="term" value="P:response to bacterium"/>
    <property type="evidence" value="ECO:0007669"/>
    <property type="project" value="UniProtKB-ARBA"/>
</dbReference>